<keyword evidence="2" id="KW-0812">Transmembrane</keyword>
<organism evidence="3 4">
    <name type="scientific">Hyphomicrobium sulfonivorans</name>
    <dbReference type="NCBI Taxonomy" id="121290"/>
    <lineage>
        <taxon>Bacteria</taxon>
        <taxon>Pseudomonadati</taxon>
        <taxon>Pseudomonadota</taxon>
        <taxon>Alphaproteobacteria</taxon>
        <taxon>Hyphomicrobiales</taxon>
        <taxon>Hyphomicrobiaceae</taxon>
        <taxon>Hyphomicrobium</taxon>
    </lineage>
</organism>
<sequence length="185" mass="19762">MRWQRLAVGKNPSSFAVFDRVSRPLVLACGVSIAAMALALVMFPRSADAESAELIEDGVASRVSERPEMGMPATNPRVRGFVQSHPQDFVTVCVAGCNGEPKIVQMLPKPHEARAGSMRTTSGGSGSGNWDGPDDVVACMAGCGGGRPGEIVQRLPDLPPEHRAPARRKKAGESWEQELMDILPD</sequence>
<accession>A0A109BID8</accession>
<dbReference type="OrthoDB" id="7067800at2"/>
<evidence type="ECO:0000256" key="1">
    <source>
        <dbReference type="SAM" id="MobiDB-lite"/>
    </source>
</evidence>
<keyword evidence="4" id="KW-1185">Reference proteome</keyword>
<name>A0A109BID8_HYPSL</name>
<gene>
    <name evidence="3" type="ORF">APY04_1635</name>
</gene>
<feature type="compositionally biased region" description="Acidic residues" evidence="1">
    <location>
        <begin position="175"/>
        <end position="185"/>
    </location>
</feature>
<evidence type="ECO:0000313" key="4">
    <source>
        <dbReference type="Proteomes" id="UP000059074"/>
    </source>
</evidence>
<feature type="region of interest" description="Disordered" evidence="1">
    <location>
        <begin position="113"/>
        <end position="133"/>
    </location>
</feature>
<evidence type="ECO:0000313" key="3">
    <source>
        <dbReference type="EMBL" id="KWT69204.1"/>
    </source>
</evidence>
<dbReference type="PATRIC" id="fig|121290.4.peg.125"/>
<proteinExistence type="predicted"/>
<dbReference type="AlphaFoldDB" id="A0A109BID8"/>
<comment type="caution">
    <text evidence="3">The sequence shown here is derived from an EMBL/GenBank/DDBJ whole genome shotgun (WGS) entry which is preliminary data.</text>
</comment>
<feature type="transmembrane region" description="Helical" evidence="2">
    <location>
        <begin position="21"/>
        <end position="43"/>
    </location>
</feature>
<keyword evidence="2" id="KW-0472">Membrane</keyword>
<dbReference type="Proteomes" id="UP000059074">
    <property type="component" value="Unassembled WGS sequence"/>
</dbReference>
<keyword evidence="2" id="KW-1133">Transmembrane helix</keyword>
<feature type="region of interest" description="Disordered" evidence="1">
    <location>
        <begin position="150"/>
        <end position="185"/>
    </location>
</feature>
<dbReference type="STRING" id="121290.APY04_1635"/>
<evidence type="ECO:0000256" key="2">
    <source>
        <dbReference type="SAM" id="Phobius"/>
    </source>
</evidence>
<protein>
    <submittedName>
        <fullName evidence="3">Uncharacterized protein</fullName>
    </submittedName>
</protein>
<reference evidence="3 4" key="1">
    <citation type="submission" date="2015-10" db="EMBL/GenBank/DDBJ databases">
        <title>Transcriptomic analysis of a linuron degrading triple-species bacterial consortium.</title>
        <authorList>
            <person name="Albers P."/>
        </authorList>
    </citation>
    <scope>NUCLEOTIDE SEQUENCE [LARGE SCALE GENOMIC DNA]</scope>
    <source>
        <strain evidence="3 4">WDL6</strain>
    </source>
</reference>
<dbReference type="EMBL" id="LMTR01000047">
    <property type="protein sequence ID" value="KWT69204.1"/>
    <property type="molecule type" value="Genomic_DNA"/>
</dbReference>
<dbReference type="RefSeq" id="WP_068461428.1">
    <property type="nucleotide sequence ID" value="NZ_LMTR01000047.1"/>
</dbReference>